<organism evidence="3 4">
    <name type="scientific">Coniella lustricola</name>
    <dbReference type="NCBI Taxonomy" id="2025994"/>
    <lineage>
        <taxon>Eukaryota</taxon>
        <taxon>Fungi</taxon>
        <taxon>Dikarya</taxon>
        <taxon>Ascomycota</taxon>
        <taxon>Pezizomycotina</taxon>
        <taxon>Sordariomycetes</taxon>
        <taxon>Sordariomycetidae</taxon>
        <taxon>Diaporthales</taxon>
        <taxon>Schizoparmaceae</taxon>
        <taxon>Coniella</taxon>
    </lineage>
</organism>
<feature type="signal peptide" evidence="2">
    <location>
        <begin position="1"/>
        <end position="20"/>
    </location>
</feature>
<dbReference type="Proteomes" id="UP000241462">
    <property type="component" value="Unassembled WGS sequence"/>
</dbReference>
<evidence type="ECO:0000313" key="4">
    <source>
        <dbReference type="Proteomes" id="UP000241462"/>
    </source>
</evidence>
<protein>
    <recommendedName>
        <fullName evidence="5">Secreted protein</fullName>
    </recommendedName>
</protein>
<sequence>MMRVELWLFFFPFLFPPSAEVCLILDGDRREGSMLVAGLILPLCDVSRIFKLEGGKTAHVPWSYVPRPWWRRPRSAMIARYGLPRLAAGVPSPDERLDEGKYSRGSLGGRDQSHDQSRGNEQLSVRACGRASVRAFVRRPPRKCPWQFGWLFGNRITEVVTRMGSYLHELI</sequence>
<gene>
    <name evidence="3" type="ORF">BD289DRAFT_183953</name>
</gene>
<dbReference type="InParanoid" id="A0A2T3ADA5"/>
<dbReference type="EMBL" id="KZ678408">
    <property type="protein sequence ID" value="PSR92272.1"/>
    <property type="molecule type" value="Genomic_DNA"/>
</dbReference>
<feature type="chain" id="PRO_5015650210" description="Secreted protein" evidence="2">
    <location>
        <begin position="21"/>
        <end position="171"/>
    </location>
</feature>
<evidence type="ECO:0008006" key="5">
    <source>
        <dbReference type="Google" id="ProtNLM"/>
    </source>
</evidence>
<feature type="region of interest" description="Disordered" evidence="1">
    <location>
        <begin position="92"/>
        <end position="122"/>
    </location>
</feature>
<evidence type="ECO:0000313" key="3">
    <source>
        <dbReference type="EMBL" id="PSR92272.1"/>
    </source>
</evidence>
<feature type="compositionally biased region" description="Basic and acidic residues" evidence="1">
    <location>
        <begin position="93"/>
        <end position="102"/>
    </location>
</feature>
<keyword evidence="4" id="KW-1185">Reference proteome</keyword>
<dbReference type="AlphaFoldDB" id="A0A2T3ADA5"/>
<reference evidence="3 4" key="1">
    <citation type="journal article" date="2018" name="Mycol. Prog.">
        <title>Coniella lustricola, a new species from submerged detritus.</title>
        <authorList>
            <person name="Raudabaugh D.B."/>
            <person name="Iturriaga T."/>
            <person name="Carver A."/>
            <person name="Mondo S."/>
            <person name="Pangilinan J."/>
            <person name="Lipzen A."/>
            <person name="He G."/>
            <person name="Amirebrahimi M."/>
            <person name="Grigoriev I.V."/>
            <person name="Miller A.N."/>
        </authorList>
    </citation>
    <scope>NUCLEOTIDE SEQUENCE [LARGE SCALE GENOMIC DNA]</scope>
    <source>
        <strain evidence="3 4">B22-T-1</strain>
    </source>
</reference>
<proteinExistence type="predicted"/>
<keyword evidence="2" id="KW-0732">Signal</keyword>
<evidence type="ECO:0000256" key="1">
    <source>
        <dbReference type="SAM" id="MobiDB-lite"/>
    </source>
</evidence>
<name>A0A2T3ADA5_9PEZI</name>
<evidence type="ECO:0000256" key="2">
    <source>
        <dbReference type="SAM" id="SignalP"/>
    </source>
</evidence>
<accession>A0A2T3ADA5</accession>